<dbReference type="Pfam" id="PF05532">
    <property type="entry name" value="CsbD"/>
    <property type="match status" value="1"/>
</dbReference>
<evidence type="ECO:0000313" key="3">
    <source>
        <dbReference type="EMBL" id="ONH25383.1"/>
    </source>
</evidence>
<dbReference type="InterPro" id="IPR008462">
    <property type="entry name" value="CsbD"/>
</dbReference>
<keyword evidence="4" id="KW-1185">Reference proteome</keyword>
<sequence length="56" mass="6150">MSMVDKMRNTLQRVTGRGKRTTGRVAGDRDLEARGSMEKSGGDIKQAGENLKDALR</sequence>
<feature type="region of interest" description="Disordered" evidence="1">
    <location>
        <begin position="1"/>
        <end position="56"/>
    </location>
</feature>
<evidence type="ECO:0000313" key="4">
    <source>
        <dbReference type="Proteomes" id="UP000188929"/>
    </source>
</evidence>
<evidence type="ECO:0000259" key="2">
    <source>
        <dbReference type="Pfam" id="PF05532"/>
    </source>
</evidence>
<feature type="domain" description="CsbD-like" evidence="2">
    <location>
        <begin position="5"/>
        <end position="55"/>
    </location>
</feature>
<dbReference type="RefSeq" id="WP_076820311.1">
    <property type="nucleotide sequence ID" value="NZ_MOMC01000060.1"/>
</dbReference>
<reference evidence="4" key="1">
    <citation type="submission" date="2016-10" db="EMBL/GenBank/DDBJ databases">
        <title>Frankia sp. NRRL B-16386 Genome sequencing.</title>
        <authorList>
            <person name="Ghodhbane-Gtari F."/>
            <person name="Swanson E."/>
            <person name="Gueddou A."/>
            <person name="Hezbri K."/>
            <person name="Ktari K."/>
            <person name="Nouioui I."/>
            <person name="Morris K."/>
            <person name="Simpson S."/>
            <person name="Abebe-Akele F."/>
            <person name="Thomas K."/>
            <person name="Gtari M."/>
            <person name="Tisa L.S."/>
        </authorList>
    </citation>
    <scope>NUCLEOTIDE SEQUENCE [LARGE SCALE GENOMIC DNA]</scope>
    <source>
        <strain evidence="4">NRRL B-16386</strain>
    </source>
</reference>
<comment type="caution">
    <text evidence="3">The sequence shown here is derived from an EMBL/GenBank/DDBJ whole genome shotgun (WGS) entry which is preliminary data.</text>
</comment>
<accession>A0A1V2I676</accession>
<organism evidence="3 4">
    <name type="scientific">Pseudofrankia asymbiotica</name>
    <dbReference type="NCBI Taxonomy" id="1834516"/>
    <lineage>
        <taxon>Bacteria</taxon>
        <taxon>Bacillati</taxon>
        <taxon>Actinomycetota</taxon>
        <taxon>Actinomycetes</taxon>
        <taxon>Frankiales</taxon>
        <taxon>Frankiaceae</taxon>
        <taxon>Pseudofrankia</taxon>
    </lineage>
</organism>
<dbReference type="OrthoDB" id="2143260at2"/>
<dbReference type="Proteomes" id="UP000188929">
    <property type="component" value="Unassembled WGS sequence"/>
</dbReference>
<feature type="compositionally biased region" description="Basic and acidic residues" evidence="1">
    <location>
        <begin position="26"/>
        <end position="42"/>
    </location>
</feature>
<protein>
    <submittedName>
        <fullName evidence="3">CsbD family protein</fullName>
    </submittedName>
</protein>
<dbReference type="EMBL" id="MOMC01000060">
    <property type="protein sequence ID" value="ONH25383.1"/>
    <property type="molecule type" value="Genomic_DNA"/>
</dbReference>
<name>A0A1V2I676_9ACTN</name>
<gene>
    <name evidence="3" type="ORF">BL253_27650</name>
</gene>
<evidence type="ECO:0000256" key="1">
    <source>
        <dbReference type="SAM" id="MobiDB-lite"/>
    </source>
</evidence>
<dbReference type="AlphaFoldDB" id="A0A1V2I676"/>
<proteinExistence type="predicted"/>
<dbReference type="STRING" id="1834516.BL253_27650"/>